<dbReference type="EMBL" id="HBFP01000969">
    <property type="protein sequence ID" value="CAD8816315.1"/>
    <property type="molecule type" value="Transcribed_RNA"/>
</dbReference>
<proteinExistence type="predicted"/>
<evidence type="ECO:0000313" key="3">
    <source>
        <dbReference type="EMBL" id="CAD8816315.1"/>
    </source>
</evidence>
<feature type="chain" id="PRO_5031378107" evidence="2">
    <location>
        <begin position="19"/>
        <end position="330"/>
    </location>
</feature>
<keyword evidence="2" id="KW-0732">Signal</keyword>
<feature type="signal peptide" evidence="2">
    <location>
        <begin position="1"/>
        <end position="18"/>
    </location>
</feature>
<feature type="compositionally biased region" description="Pro residues" evidence="1">
    <location>
        <begin position="127"/>
        <end position="141"/>
    </location>
</feature>
<gene>
    <name evidence="3" type="ORF">TOLI1172_LOCUS703</name>
</gene>
<name>A0A7S0ZB33_9RHOD</name>
<evidence type="ECO:0000256" key="1">
    <source>
        <dbReference type="SAM" id="MobiDB-lite"/>
    </source>
</evidence>
<evidence type="ECO:0000256" key="2">
    <source>
        <dbReference type="SAM" id="SignalP"/>
    </source>
</evidence>
<accession>A0A7S0ZB33</accession>
<dbReference type="AlphaFoldDB" id="A0A7S0ZB33"/>
<organism evidence="3">
    <name type="scientific">Timspurckia oligopyrenoides</name>
    <dbReference type="NCBI Taxonomy" id="708627"/>
    <lineage>
        <taxon>Eukaryota</taxon>
        <taxon>Rhodophyta</taxon>
        <taxon>Bangiophyceae</taxon>
        <taxon>Porphyridiales</taxon>
        <taxon>Porphyridiaceae</taxon>
        <taxon>Timspurckia</taxon>
    </lineage>
</organism>
<protein>
    <submittedName>
        <fullName evidence="3">Uncharacterized protein</fullName>
    </submittedName>
</protein>
<sequence>MRVLCVVFVLLCLVVVSGQPNCECTFSTLTNCPLVVPSSVDPDGTNRCVADSAATCDVYFCAVGGGSTCTLTTAATLKFNGTDDICTVETTDLVTFAFTTSSTPSPTPAPPPPTLPPTQTPTSTPTLAPPTPPPTPTPTPLSGPTVAQILNVADFQFEGFTSGQFTGDLNSVTGSVVFVDFTPSDATTPQTLVEIGSQTFGIGIQLSNSNLRFYAGAQDTPVSITSGITPGNRYTVIFSVKPDDPFSPGTVNGQFNIYIAENQSILEGQADVVLPNSLADNATGFTEIILSDNSNFGVGDTNGDAQGGITGTFTGTFGSPAVQVWENQFL</sequence>
<feature type="compositionally biased region" description="Pro residues" evidence="1">
    <location>
        <begin position="105"/>
        <end position="119"/>
    </location>
</feature>
<feature type="region of interest" description="Disordered" evidence="1">
    <location>
        <begin position="99"/>
        <end position="144"/>
    </location>
</feature>
<reference evidence="3" key="1">
    <citation type="submission" date="2021-01" db="EMBL/GenBank/DDBJ databases">
        <authorList>
            <person name="Corre E."/>
            <person name="Pelletier E."/>
            <person name="Niang G."/>
            <person name="Scheremetjew M."/>
            <person name="Finn R."/>
            <person name="Kale V."/>
            <person name="Holt S."/>
            <person name="Cochrane G."/>
            <person name="Meng A."/>
            <person name="Brown T."/>
            <person name="Cohen L."/>
        </authorList>
    </citation>
    <scope>NUCLEOTIDE SEQUENCE</scope>
    <source>
        <strain evidence="3">CCMP3278</strain>
    </source>
</reference>